<feature type="domain" description="Nudix hydrolase" evidence="1">
    <location>
        <begin position="37"/>
        <end position="160"/>
    </location>
</feature>
<organism evidence="2 3">
    <name type="scientific">Neptunomonas phycophila</name>
    <dbReference type="NCBI Taxonomy" id="1572645"/>
    <lineage>
        <taxon>Bacteria</taxon>
        <taxon>Pseudomonadati</taxon>
        <taxon>Pseudomonadota</taxon>
        <taxon>Gammaproteobacteria</taxon>
        <taxon>Oceanospirillales</taxon>
        <taxon>Oceanospirillaceae</taxon>
        <taxon>Neptunomonas</taxon>
    </lineage>
</organism>
<name>A0AAW7XI59_9GAMM</name>
<reference evidence="2" key="1">
    <citation type="submission" date="2023-07" db="EMBL/GenBank/DDBJ databases">
        <title>Genome content predicts the carbon catabolic preferences of heterotrophic bacteria.</title>
        <authorList>
            <person name="Gralka M."/>
        </authorList>
    </citation>
    <scope>NUCLEOTIDE SEQUENCE</scope>
    <source>
        <strain evidence="2">I2M16</strain>
    </source>
</reference>
<protein>
    <submittedName>
        <fullName evidence="2">NUDIX hydrolase</fullName>
    </submittedName>
</protein>
<evidence type="ECO:0000313" key="2">
    <source>
        <dbReference type="EMBL" id="MDO6453827.1"/>
    </source>
</evidence>
<dbReference type="Pfam" id="PF00293">
    <property type="entry name" value="NUDIX"/>
    <property type="match status" value="1"/>
</dbReference>
<dbReference type="SUPFAM" id="SSF55811">
    <property type="entry name" value="Nudix"/>
    <property type="match status" value="1"/>
</dbReference>
<dbReference type="InterPro" id="IPR015797">
    <property type="entry name" value="NUDIX_hydrolase-like_dom_sf"/>
</dbReference>
<dbReference type="Gene3D" id="2.20.70.10">
    <property type="match status" value="1"/>
</dbReference>
<keyword evidence="2" id="KW-0378">Hydrolase</keyword>
<accession>A0AAW7XI59</accession>
<dbReference type="Pfam" id="PF14803">
    <property type="entry name" value="Zn_ribbon_Nudix"/>
    <property type="match status" value="1"/>
</dbReference>
<evidence type="ECO:0000313" key="3">
    <source>
        <dbReference type="Proteomes" id="UP001169862"/>
    </source>
</evidence>
<evidence type="ECO:0000259" key="1">
    <source>
        <dbReference type="PROSITE" id="PS51462"/>
    </source>
</evidence>
<dbReference type="PANTHER" id="PTHR43222:SF2">
    <property type="entry name" value="NUDIX HYDROLASE 23, CHLOROPLASTIC"/>
    <property type="match status" value="1"/>
</dbReference>
<dbReference type="PROSITE" id="PS51462">
    <property type="entry name" value="NUDIX"/>
    <property type="match status" value="1"/>
</dbReference>
<comment type="caution">
    <text evidence="2">The sequence shown here is derived from an EMBL/GenBank/DDBJ whole genome shotgun (WGS) entry which is preliminary data.</text>
</comment>
<dbReference type="Gene3D" id="3.90.79.10">
    <property type="entry name" value="Nucleoside Triphosphate Pyrophosphohydrolase"/>
    <property type="match status" value="1"/>
</dbReference>
<sequence>MNFCSECGQPVSVEVPAGDNRPRHVCHACETIHYSNPNIIAGCLPVYQEEYILLCKRAIEPRIGYWTLPAGFMENNESVEQAALRETFEEACASVSIRKLYTLTSIVHVNQVQMLYLAELISPEYAASEESLEVELFHINEIPWDQLAFQTIHNALRFYIEDKKNGKFPLHTVLLDTAPGEYIREANA</sequence>
<dbReference type="Proteomes" id="UP001169862">
    <property type="component" value="Unassembled WGS sequence"/>
</dbReference>
<dbReference type="InterPro" id="IPR029401">
    <property type="entry name" value="Nudix_N"/>
</dbReference>
<dbReference type="RefSeq" id="WP_303550148.1">
    <property type="nucleotide sequence ID" value="NZ_JAUOPG010000005.1"/>
</dbReference>
<dbReference type="GO" id="GO:0016787">
    <property type="term" value="F:hydrolase activity"/>
    <property type="evidence" value="ECO:0007669"/>
    <property type="project" value="UniProtKB-KW"/>
</dbReference>
<dbReference type="PANTHER" id="PTHR43222">
    <property type="entry name" value="NUDIX HYDROLASE 23"/>
    <property type="match status" value="1"/>
</dbReference>
<dbReference type="EMBL" id="JAUOPG010000005">
    <property type="protein sequence ID" value="MDO6453827.1"/>
    <property type="molecule type" value="Genomic_DNA"/>
</dbReference>
<proteinExistence type="predicted"/>
<dbReference type="CDD" id="cd04511">
    <property type="entry name" value="NUDIX_Hydrolase"/>
    <property type="match status" value="1"/>
</dbReference>
<dbReference type="InterPro" id="IPR000086">
    <property type="entry name" value="NUDIX_hydrolase_dom"/>
</dbReference>
<dbReference type="AlphaFoldDB" id="A0AAW7XI59"/>
<gene>
    <name evidence="2" type="ORF">Q4490_09635</name>
</gene>